<gene>
    <name evidence="1" type="ORF">FDY93_00725</name>
</gene>
<dbReference type="EMBL" id="VANI01000001">
    <property type="protein sequence ID" value="TLM79934.1"/>
    <property type="molecule type" value="Genomic_DNA"/>
</dbReference>
<name>A0ABY2UMZ0_9GAMM</name>
<proteinExistence type="predicted"/>
<protein>
    <submittedName>
        <fullName evidence="1">Type II toxin-antitoxin system HicA family toxin</fullName>
    </submittedName>
</protein>
<sequence>MSKKDKLEDLFWGDPVPTDFTWDNLCTLLQGVYGYEIQQGSGSRVRFYMPDNSWPQLRFHTPHPGSIVKKVYIKQARDTLRPYVGRS</sequence>
<dbReference type="Proteomes" id="UP000306791">
    <property type="component" value="Unassembled WGS sequence"/>
</dbReference>
<comment type="caution">
    <text evidence="1">The sequence shown here is derived from an EMBL/GenBank/DDBJ whole genome shotgun (WGS) entry which is preliminary data.</text>
</comment>
<keyword evidence="2" id="KW-1185">Reference proteome</keyword>
<accession>A0ABY2UMZ0</accession>
<organism evidence="1 2">
    <name type="scientific">Microbulbifer harenosus</name>
    <dbReference type="NCBI Taxonomy" id="2576840"/>
    <lineage>
        <taxon>Bacteria</taxon>
        <taxon>Pseudomonadati</taxon>
        <taxon>Pseudomonadota</taxon>
        <taxon>Gammaproteobacteria</taxon>
        <taxon>Cellvibrionales</taxon>
        <taxon>Microbulbiferaceae</taxon>
        <taxon>Microbulbifer</taxon>
    </lineage>
</organism>
<evidence type="ECO:0000313" key="1">
    <source>
        <dbReference type="EMBL" id="TLM79934.1"/>
    </source>
</evidence>
<evidence type="ECO:0000313" key="2">
    <source>
        <dbReference type="Proteomes" id="UP000306791"/>
    </source>
</evidence>
<dbReference type="RefSeq" id="WP_138233820.1">
    <property type="nucleotide sequence ID" value="NZ_CP185860.1"/>
</dbReference>
<reference evidence="1 2" key="1">
    <citation type="submission" date="2019-05" db="EMBL/GenBank/DDBJ databases">
        <title>Microbulbifer harenosus sp. nov., an alginate-degrading bacterium isolated from coastal sand.</title>
        <authorList>
            <person name="Huang H."/>
            <person name="Mo K."/>
            <person name="Bao S."/>
        </authorList>
    </citation>
    <scope>NUCLEOTIDE SEQUENCE [LARGE SCALE GENOMIC DNA]</scope>
    <source>
        <strain evidence="1 2">HB161719</strain>
    </source>
</reference>